<organism evidence="1 2">
    <name type="scientific">Rhodanobacter spathiphylli B39</name>
    <dbReference type="NCBI Taxonomy" id="1163407"/>
    <lineage>
        <taxon>Bacteria</taxon>
        <taxon>Pseudomonadati</taxon>
        <taxon>Pseudomonadota</taxon>
        <taxon>Gammaproteobacteria</taxon>
        <taxon>Lysobacterales</taxon>
        <taxon>Rhodanobacteraceae</taxon>
        <taxon>Rhodanobacter</taxon>
    </lineage>
</organism>
<dbReference type="Pfam" id="PF19570">
    <property type="entry name" value="DUF6088"/>
    <property type="match status" value="1"/>
</dbReference>
<sequence>MTSLPDIIQAHAAGLPEGAVLTAKALLHLGNRAAVDQALGRLTRAGSLLRVGRGAYVAPVSGRFGSHPPEPIKVVEDWARQFGETVLPHGGLSANRLGLTTQVPVQSIFLTSGRSRQLKVGKLKVELRHAPPRTLALGRSRAGEIVRALEWLGREHAGEAVVRMAGTLSAAEKQELLGARPLMPGWLSDQVSRAVGRG</sequence>
<reference evidence="1 2" key="1">
    <citation type="journal article" date="2012" name="J. Bacteriol.">
        <title>Genome sequences for six rhodanobacter strains, isolated from soils and the terrestrial subsurface, with variable denitrification capabilities.</title>
        <authorList>
            <person name="Kostka J.E."/>
            <person name="Green S.J."/>
            <person name="Rishishwar L."/>
            <person name="Prakash O."/>
            <person name="Katz L.S."/>
            <person name="Marino-Ramirez L."/>
            <person name="Jordan I.K."/>
            <person name="Munk C."/>
            <person name="Ivanova N."/>
            <person name="Mikhailova N."/>
            <person name="Watson D.B."/>
            <person name="Brown S.D."/>
            <person name="Palumbo A.V."/>
            <person name="Brooks S.C."/>
        </authorList>
    </citation>
    <scope>NUCLEOTIDE SEQUENCE [LARGE SCALE GENOMIC DNA]</scope>
    <source>
        <strain evidence="1 2">B39</strain>
    </source>
</reference>
<protein>
    <recommendedName>
        <fullName evidence="3">Transcriptional regulator, AbiEi antitoxin, Type IV TA system</fullName>
    </recommendedName>
</protein>
<dbReference type="PATRIC" id="fig|1163407.3.peg.2795"/>
<dbReference type="STRING" id="1163407.UU7_13888"/>
<dbReference type="EMBL" id="AJXT01000045">
    <property type="protein sequence ID" value="EIL91148.1"/>
    <property type="molecule type" value="Genomic_DNA"/>
</dbReference>
<dbReference type="InterPro" id="IPR045738">
    <property type="entry name" value="DUF6088"/>
</dbReference>
<evidence type="ECO:0000313" key="1">
    <source>
        <dbReference type="EMBL" id="EIL91148.1"/>
    </source>
</evidence>
<dbReference type="Proteomes" id="UP000003226">
    <property type="component" value="Unassembled WGS sequence"/>
</dbReference>
<comment type="caution">
    <text evidence="1">The sequence shown here is derived from an EMBL/GenBank/DDBJ whole genome shotgun (WGS) entry which is preliminary data.</text>
</comment>
<name>I4VVA7_9GAMM</name>
<evidence type="ECO:0008006" key="3">
    <source>
        <dbReference type="Google" id="ProtNLM"/>
    </source>
</evidence>
<gene>
    <name evidence="1" type="ORF">UU7_13888</name>
</gene>
<proteinExistence type="predicted"/>
<evidence type="ECO:0000313" key="2">
    <source>
        <dbReference type="Proteomes" id="UP000003226"/>
    </source>
</evidence>
<dbReference type="RefSeq" id="WP_007809306.1">
    <property type="nucleotide sequence ID" value="NZ_AJXT01000045.1"/>
</dbReference>
<dbReference type="eggNOG" id="COG5340">
    <property type="taxonomic scope" value="Bacteria"/>
</dbReference>
<dbReference type="OrthoDB" id="3181392at2"/>
<dbReference type="AlphaFoldDB" id="I4VVA7"/>
<keyword evidence="2" id="KW-1185">Reference proteome</keyword>
<accession>I4VVA7</accession>